<comment type="caution">
    <text evidence="2">The sequence shown here is derived from an EMBL/GenBank/DDBJ whole genome shotgun (WGS) entry which is preliminary data.</text>
</comment>
<organism evidence="2 3">
    <name type="scientific">Stutzerimonas stutzeri</name>
    <name type="common">Pseudomonas stutzeri</name>
    <dbReference type="NCBI Taxonomy" id="316"/>
    <lineage>
        <taxon>Bacteria</taxon>
        <taxon>Pseudomonadati</taxon>
        <taxon>Pseudomonadota</taxon>
        <taxon>Gammaproteobacteria</taxon>
        <taxon>Pseudomonadales</taxon>
        <taxon>Pseudomonadaceae</taxon>
        <taxon>Stutzerimonas</taxon>
    </lineage>
</organism>
<dbReference type="SUPFAM" id="SSF53448">
    <property type="entry name" value="Nucleotide-diphospho-sugar transferases"/>
    <property type="match status" value="1"/>
</dbReference>
<reference evidence="2 3" key="1">
    <citation type="submission" date="2018-01" db="EMBL/GenBank/DDBJ databases">
        <title>Denitrification phenotypes of diverse strains of Pseudomonas stutzeri.</title>
        <authorList>
            <person name="Milligan D.A."/>
            <person name="Bergaust L."/>
            <person name="Bakken L.R."/>
            <person name="Frostegard A."/>
        </authorList>
    </citation>
    <scope>NUCLEOTIDE SEQUENCE [LARGE SCALE GENOMIC DNA]</scope>
    <source>
        <strain evidence="2 3">KC</strain>
    </source>
</reference>
<proteinExistence type="predicted"/>
<accession>A0A2N8S7E5</accession>
<gene>
    <name evidence="2" type="ORF">CXK92_03630</name>
</gene>
<feature type="domain" description="Glycosyltransferase 2-like" evidence="1">
    <location>
        <begin position="7"/>
        <end position="131"/>
    </location>
</feature>
<dbReference type="InterPro" id="IPR001173">
    <property type="entry name" value="Glyco_trans_2-like"/>
</dbReference>
<dbReference type="EMBL" id="POUN01000001">
    <property type="protein sequence ID" value="PNF82554.1"/>
    <property type="molecule type" value="Genomic_DNA"/>
</dbReference>
<evidence type="ECO:0000259" key="1">
    <source>
        <dbReference type="Pfam" id="PF00535"/>
    </source>
</evidence>
<dbReference type="CDD" id="cd00761">
    <property type="entry name" value="Glyco_tranf_GTA_type"/>
    <property type="match status" value="1"/>
</dbReference>
<protein>
    <submittedName>
        <fullName evidence="2">Glycosyltransferase family 2 protein</fullName>
    </submittedName>
</protein>
<dbReference type="InterPro" id="IPR029044">
    <property type="entry name" value="Nucleotide-diphossugar_trans"/>
</dbReference>
<dbReference type="Pfam" id="PF00535">
    <property type="entry name" value="Glycos_transf_2"/>
    <property type="match status" value="1"/>
</dbReference>
<sequence>MHGAAFSVIMPVYNAVTTLCESVDSVLSQTFGDFELIIVDDSSSDGCQALIDRYVRQDCRIRAIYSKSNQGVAHSRNLGVSAARGRYIAFLDSDDLWLPDKLEAQYAEFNDGARIVYSSYIRFFPNGDEKIVKVPPQSTYRSLLHGNCIGNLTGAYDSHELGKFYQRAIGHEDYLMWLQILSSGAVARGIERPLARYRVGSSLSGNKFRAAIWTWKIFRLELGLSLFESIVNFFWYARSSLLKRI</sequence>
<dbReference type="AlphaFoldDB" id="A0A2N8S7E5"/>
<dbReference type="RefSeq" id="WP_102823674.1">
    <property type="nucleotide sequence ID" value="NZ_JAMOHP010000002.1"/>
</dbReference>
<dbReference type="Proteomes" id="UP000235925">
    <property type="component" value="Unassembled WGS sequence"/>
</dbReference>
<dbReference type="PANTHER" id="PTHR22916:SF3">
    <property type="entry name" value="UDP-GLCNAC:BETAGAL BETA-1,3-N-ACETYLGLUCOSAMINYLTRANSFERASE-LIKE PROTEIN 1"/>
    <property type="match status" value="1"/>
</dbReference>
<dbReference type="OrthoDB" id="9801954at2"/>
<keyword evidence="2" id="KW-0808">Transferase</keyword>
<dbReference type="GO" id="GO:0016758">
    <property type="term" value="F:hexosyltransferase activity"/>
    <property type="evidence" value="ECO:0007669"/>
    <property type="project" value="UniProtKB-ARBA"/>
</dbReference>
<evidence type="ECO:0000313" key="2">
    <source>
        <dbReference type="EMBL" id="PNF82554.1"/>
    </source>
</evidence>
<evidence type="ECO:0000313" key="3">
    <source>
        <dbReference type="Proteomes" id="UP000235925"/>
    </source>
</evidence>
<dbReference type="Gene3D" id="3.90.550.10">
    <property type="entry name" value="Spore Coat Polysaccharide Biosynthesis Protein SpsA, Chain A"/>
    <property type="match status" value="1"/>
</dbReference>
<name>A0A2N8S7E5_STUST</name>
<dbReference type="PANTHER" id="PTHR22916">
    <property type="entry name" value="GLYCOSYLTRANSFERASE"/>
    <property type="match status" value="1"/>
</dbReference>